<dbReference type="InterPro" id="IPR049278">
    <property type="entry name" value="MS_channel_C"/>
</dbReference>
<feature type="compositionally biased region" description="Polar residues" evidence="7">
    <location>
        <begin position="573"/>
        <end position="591"/>
    </location>
</feature>
<feature type="region of interest" description="Disordered" evidence="7">
    <location>
        <begin position="28"/>
        <end position="54"/>
    </location>
</feature>
<dbReference type="SUPFAM" id="SSF82861">
    <property type="entry name" value="Mechanosensitive channel protein MscS (YggB), transmembrane region"/>
    <property type="match status" value="1"/>
</dbReference>
<comment type="similarity">
    <text evidence="2">Belongs to the MscS (TC 1.A.23) family.</text>
</comment>
<evidence type="ECO:0000256" key="6">
    <source>
        <dbReference type="ARBA" id="ARBA00023136"/>
    </source>
</evidence>
<dbReference type="STRING" id="270918.APR42_02565"/>
<keyword evidence="6 8" id="KW-0472">Membrane</keyword>
<protein>
    <submittedName>
        <fullName evidence="12">Mechanosensitive ion channel protein MscS</fullName>
    </submittedName>
</protein>
<evidence type="ECO:0000256" key="8">
    <source>
        <dbReference type="SAM" id="Phobius"/>
    </source>
</evidence>
<dbReference type="EMBL" id="LKTP01000001">
    <property type="protein sequence ID" value="KRG30764.1"/>
    <property type="molecule type" value="Genomic_DNA"/>
</dbReference>
<feature type="domain" description="Mechanosensitive ion channel MscS C-terminal" evidence="11">
    <location>
        <begin position="440"/>
        <end position="520"/>
    </location>
</feature>
<keyword evidence="13" id="KW-1185">Reference proteome</keyword>
<evidence type="ECO:0000256" key="9">
    <source>
        <dbReference type="SAM" id="SignalP"/>
    </source>
</evidence>
<dbReference type="GO" id="GO:0008381">
    <property type="term" value="F:mechanosensitive monoatomic ion channel activity"/>
    <property type="evidence" value="ECO:0007669"/>
    <property type="project" value="UniProtKB-ARBA"/>
</dbReference>
<dbReference type="InterPro" id="IPR006685">
    <property type="entry name" value="MscS_channel_2nd"/>
</dbReference>
<keyword evidence="9" id="KW-0732">Signal</keyword>
<dbReference type="SUPFAM" id="SSF82689">
    <property type="entry name" value="Mechanosensitive channel protein MscS (YggB), C-terminal domain"/>
    <property type="match status" value="1"/>
</dbReference>
<sequence length="591" mass="66372">MKPITTIYKVFIIFFLLLSSSSIQAQFPLSTNQDKEEEAEKIPKDPLGRRTPRGTVNGFIDAMAGLNYNRAARFLNFPASISTQEEKERIIQILQRLFDQKGNIEPYYAISDEPGGELDDGINEDLEKIGSVKAEDGEKIDIFLEKYKDEEGYSIWLFSDETTRAISTLKTANPALIDQILPESFKKYLWGGVPAGQWVIALVLLVLSYFISLLVVSIIIFLLKKLWKKARHSPVSGIITALKLPVKLYLAVWIFVSLSRNLELSIILRQKFSAITITVGIAAILILLWRLSDFIGKITQEKMVMRGNPAGVSIVLFLQRAAKIAIVAFGIIGILGAVGIDVTTGLAALGIGGIALALGAQKTIENFVGSVTLIADRPIRVGDFCKVGEVTGHIEKIGIRSTRIRTLDRTVVTIPNGAFSSDTIENYAHRDRFRFISVLNFRYETSSDQLRFLLTELRKVLYKHPKVYEDPARIRFIGFGAHSLDLEIFAYLDARSYDEFLEIREDLMLRMMEVVDRSGTDFAFPSQTIYFGKDKGLSKEKSAEAEAEVENWKKEWEMPLPQFTREQIDALRNKSSYPPEGSSTGIEKSDL</sequence>
<feature type="transmembrane region" description="Helical" evidence="8">
    <location>
        <begin position="312"/>
        <end position="336"/>
    </location>
</feature>
<feature type="signal peptide" evidence="9">
    <location>
        <begin position="1"/>
        <end position="25"/>
    </location>
</feature>
<evidence type="ECO:0000256" key="4">
    <source>
        <dbReference type="ARBA" id="ARBA00022692"/>
    </source>
</evidence>
<proteinExistence type="inferred from homology"/>
<keyword evidence="4 8" id="KW-0812">Transmembrane</keyword>
<evidence type="ECO:0000259" key="11">
    <source>
        <dbReference type="Pfam" id="PF21082"/>
    </source>
</evidence>
<feature type="transmembrane region" description="Helical" evidence="8">
    <location>
        <begin position="235"/>
        <end position="256"/>
    </location>
</feature>
<organism evidence="12 13">
    <name type="scientific">Salegentibacter mishustinae</name>
    <dbReference type="NCBI Taxonomy" id="270918"/>
    <lineage>
        <taxon>Bacteria</taxon>
        <taxon>Pseudomonadati</taxon>
        <taxon>Bacteroidota</taxon>
        <taxon>Flavobacteriia</taxon>
        <taxon>Flavobacteriales</taxon>
        <taxon>Flavobacteriaceae</taxon>
        <taxon>Salegentibacter</taxon>
    </lineage>
</organism>
<keyword evidence="3" id="KW-1003">Cell membrane</keyword>
<keyword evidence="5 8" id="KW-1133">Transmembrane helix</keyword>
<dbReference type="PANTHER" id="PTHR30566:SF5">
    <property type="entry name" value="MECHANOSENSITIVE ION CHANNEL PROTEIN 1, MITOCHONDRIAL-RELATED"/>
    <property type="match status" value="1"/>
</dbReference>
<evidence type="ECO:0000256" key="2">
    <source>
        <dbReference type="ARBA" id="ARBA00008017"/>
    </source>
</evidence>
<feature type="chain" id="PRO_5006389335" evidence="9">
    <location>
        <begin position="26"/>
        <end position="591"/>
    </location>
</feature>
<comment type="caution">
    <text evidence="12">The sequence shown here is derived from an EMBL/GenBank/DDBJ whole genome shotgun (WGS) entry which is preliminary data.</text>
</comment>
<dbReference type="OrthoDB" id="9809206at2"/>
<dbReference type="Proteomes" id="UP000051643">
    <property type="component" value="Unassembled WGS sequence"/>
</dbReference>
<dbReference type="SUPFAM" id="SSF50182">
    <property type="entry name" value="Sm-like ribonucleoproteins"/>
    <property type="match status" value="1"/>
</dbReference>
<dbReference type="PANTHER" id="PTHR30566">
    <property type="entry name" value="YNAI-RELATED MECHANOSENSITIVE ION CHANNEL"/>
    <property type="match status" value="1"/>
</dbReference>
<dbReference type="RefSeq" id="WP_057480587.1">
    <property type="nucleotide sequence ID" value="NZ_BMWR01000002.1"/>
</dbReference>
<evidence type="ECO:0000313" key="12">
    <source>
        <dbReference type="EMBL" id="KRG30764.1"/>
    </source>
</evidence>
<dbReference type="InterPro" id="IPR011066">
    <property type="entry name" value="MscS_channel_C_sf"/>
</dbReference>
<evidence type="ECO:0000256" key="1">
    <source>
        <dbReference type="ARBA" id="ARBA00004651"/>
    </source>
</evidence>
<feature type="compositionally biased region" description="Basic and acidic residues" evidence="7">
    <location>
        <begin position="38"/>
        <end position="48"/>
    </location>
</feature>
<dbReference type="InterPro" id="IPR010920">
    <property type="entry name" value="LSM_dom_sf"/>
</dbReference>
<dbReference type="Gene3D" id="2.30.30.60">
    <property type="match status" value="1"/>
</dbReference>
<evidence type="ECO:0000259" key="10">
    <source>
        <dbReference type="Pfam" id="PF00924"/>
    </source>
</evidence>
<dbReference type="Pfam" id="PF00924">
    <property type="entry name" value="MS_channel_2nd"/>
    <property type="match status" value="1"/>
</dbReference>
<accession>A0A0Q9ZCH2</accession>
<comment type="subcellular location">
    <subcellularLocation>
        <location evidence="1">Cell membrane</location>
        <topology evidence="1">Multi-pass membrane protein</topology>
    </subcellularLocation>
</comment>
<feature type="transmembrane region" description="Helical" evidence="8">
    <location>
        <begin position="342"/>
        <end position="360"/>
    </location>
</feature>
<dbReference type="AlphaFoldDB" id="A0A0Q9ZCH2"/>
<dbReference type="InterPro" id="IPR011014">
    <property type="entry name" value="MscS_channel_TM-2"/>
</dbReference>
<feature type="region of interest" description="Disordered" evidence="7">
    <location>
        <begin position="571"/>
        <end position="591"/>
    </location>
</feature>
<reference evidence="12" key="1">
    <citation type="submission" date="2015-10" db="EMBL/GenBank/DDBJ databases">
        <title>Draft genome sequence of Salegentibacter mishustinae KCTC 12263.</title>
        <authorList>
            <person name="Lin W."/>
            <person name="Zheng Q."/>
        </authorList>
    </citation>
    <scope>NUCLEOTIDE SEQUENCE [LARGE SCALE GENOMIC DNA]</scope>
    <source>
        <strain evidence="12">KCTC 12263</strain>
    </source>
</reference>
<dbReference type="Gene3D" id="3.30.70.100">
    <property type="match status" value="1"/>
</dbReference>
<gene>
    <name evidence="12" type="ORF">APR42_02565</name>
</gene>
<name>A0A0Q9ZCH2_9FLAO</name>
<feature type="domain" description="Mechanosensitive ion channel MscS" evidence="10">
    <location>
        <begin position="363"/>
        <end position="428"/>
    </location>
</feature>
<evidence type="ECO:0000256" key="7">
    <source>
        <dbReference type="SAM" id="MobiDB-lite"/>
    </source>
</evidence>
<feature type="transmembrane region" description="Helical" evidence="8">
    <location>
        <begin position="198"/>
        <end position="223"/>
    </location>
</feature>
<evidence type="ECO:0000313" key="13">
    <source>
        <dbReference type="Proteomes" id="UP000051643"/>
    </source>
</evidence>
<dbReference type="GO" id="GO:0005886">
    <property type="term" value="C:plasma membrane"/>
    <property type="evidence" value="ECO:0007669"/>
    <property type="project" value="UniProtKB-SubCell"/>
</dbReference>
<evidence type="ECO:0000256" key="5">
    <source>
        <dbReference type="ARBA" id="ARBA00022989"/>
    </source>
</evidence>
<evidence type="ECO:0000256" key="3">
    <source>
        <dbReference type="ARBA" id="ARBA00022475"/>
    </source>
</evidence>
<dbReference type="Pfam" id="PF21082">
    <property type="entry name" value="MS_channel_3rd"/>
    <property type="match status" value="1"/>
</dbReference>
<dbReference type="InterPro" id="IPR023408">
    <property type="entry name" value="MscS_beta-dom_sf"/>
</dbReference>
<dbReference type="Gene3D" id="1.10.287.1260">
    <property type="match status" value="1"/>
</dbReference>
<feature type="transmembrane region" description="Helical" evidence="8">
    <location>
        <begin position="272"/>
        <end position="291"/>
    </location>
</feature>